<comment type="caution">
    <text evidence="2">The sequence shown here is derived from an EMBL/GenBank/DDBJ whole genome shotgun (WGS) entry which is preliminary data.</text>
</comment>
<gene>
    <name evidence="2" type="ORF">AWC38_SpisGene4876</name>
</gene>
<name>A0A2B4SN71_STYPI</name>
<reference evidence="3" key="1">
    <citation type="journal article" date="2017" name="bioRxiv">
        <title>Comparative analysis of the genomes of Stylophora pistillata and Acropora digitifera provides evidence for extensive differences between species of corals.</title>
        <authorList>
            <person name="Voolstra C.R."/>
            <person name="Li Y."/>
            <person name="Liew Y.J."/>
            <person name="Baumgarten S."/>
            <person name="Zoccola D."/>
            <person name="Flot J.-F."/>
            <person name="Tambutte S."/>
            <person name="Allemand D."/>
            <person name="Aranda M."/>
        </authorList>
    </citation>
    <scope>NUCLEOTIDE SEQUENCE [LARGE SCALE GENOMIC DNA]</scope>
</reference>
<proteinExistence type="predicted"/>
<accession>A0A2B4SN71</accession>
<organism evidence="2 3">
    <name type="scientific">Stylophora pistillata</name>
    <name type="common">Smooth cauliflower coral</name>
    <dbReference type="NCBI Taxonomy" id="50429"/>
    <lineage>
        <taxon>Eukaryota</taxon>
        <taxon>Metazoa</taxon>
        <taxon>Cnidaria</taxon>
        <taxon>Anthozoa</taxon>
        <taxon>Hexacorallia</taxon>
        <taxon>Scleractinia</taxon>
        <taxon>Astrocoeniina</taxon>
        <taxon>Pocilloporidae</taxon>
        <taxon>Stylophora</taxon>
    </lineage>
</organism>
<evidence type="ECO:0000313" key="2">
    <source>
        <dbReference type="EMBL" id="PFX30320.1"/>
    </source>
</evidence>
<protein>
    <submittedName>
        <fullName evidence="2">Uncharacterized protein</fullName>
    </submittedName>
</protein>
<evidence type="ECO:0000256" key="1">
    <source>
        <dbReference type="SAM" id="MobiDB-lite"/>
    </source>
</evidence>
<dbReference type="EMBL" id="LSMT01000052">
    <property type="protein sequence ID" value="PFX30320.1"/>
    <property type="molecule type" value="Genomic_DNA"/>
</dbReference>
<keyword evidence="3" id="KW-1185">Reference proteome</keyword>
<dbReference type="Proteomes" id="UP000225706">
    <property type="component" value="Unassembled WGS sequence"/>
</dbReference>
<dbReference type="AlphaFoldDB" id="A0A2B4SN71"/>
<sequence length="98" mass="11747">MFGKVLHSCSKSSSHRLEKKESDVAVIQPIESVNGKQTHNNDEHLINMDWLEQEIVVEEQLERGREEQRKREEKTKREKQRRGEDHFSDTYLYLSYPF</sequence>
<evidence type="ECO:0000313" key="3">
    <source>
        <dbReference type="Proteomes" id="UP000225706"/>
    </source>
</evidence>
<feature type="region of interest" description="Disordered" evidence="1">
    <location>
        <begin position="61"/>
        <end position="85"/>
    </location>
</feature>
<feature type="region of interest" description="Disordered" evidence="1">
    <location>
        <begin position="1"/>
        <end position="22"/>
    </location>
</feature>